<dbReference type="AlphaFoldDB" id="A0A316U3U2"/>
<dbReference type="EMBL" id="KZ819333">
    <property type="protein sequence ID" value="PWN19033.1"/>
    <property type="molecule type" value="Genomic_DNA"/>
</dbReference>
<sequence>MSSFARLIRFIPSGASRPLIGEPVDAALDVGLASLSSSSAIKVEVFSGSSVLNPGKKTGQIETVQRLLSPLAMEEVGSIRCIGTNYRKHAEEVKLPMPKVPILFLKPETSLNDPAPAKVVIPKDFVKDDAADWESELAIVIGKTCKDVPESSALDYLLGYTAANDISSRAAQFEQSQWCYSKGFDGACPIGPALVHKDQVKDIGDLRVRGLLNGNVVQDGTLDDLIFSVPRIISFLSRGTTLRPGTVILTGTPAGVGWSMSPRTTMKDGDEFRVEISHGVGTLVSPIVAEK</sequence>
<dbReference type="STRING" id="1684307.A0A316U3U2"/>
<dbReference type="Proteomes" id="UP000245942">
    <property type="component" value="Unassembled WGS sequence"/>
</dbReference>
<proteinExistence type="inferred from homology"/>
<dbReference type="OrthoDB" id="411064at2759"/>
<dbReference type="PANTHER" id="PTHR11820">
    <property type="entry name" value="ACYLPYRUVASE"/>
    <property type="match status" value="1"/>
</dbReference>
<dbReference type="SUPFAM" id="SSF56529">
    <property type="entry name" value="FAH"/>
    <property type="match status" value="1"/>
</dbReference>
<evidence type="ECO:0000256" key="2">
    <source>
        <dbReference type="ARBA" id="ARBA00022723"/>
    </source>
</evidence>
<name>A0A316U3U2_9BASI</name>
<keyword evidence="2" id="KW-0479">Metal-binding</keyword>
<dbReference type="InterPro" id="IPR036663">
    <property type="entry name" value="Fumarylacetoacetase_C_sf"/>
</dbReference>
<dbReference type="Pfam" id="PF01557">
    <property type="entry name" value="FAA_hydrolase"/>
    <property type="match status" value="1"/>
</dbReference>
<dbReference type="Gene3D" id="3.90.850.10">
    <property type="entry name" value="Fumarylacetoacetase-like, C-terminal domain"/>
    <property type="match status" value="1"/>
</dbReference>
<evidence type="ECO:0000259" key="3">
    <source>
        <dbReference type="Pfam" id="PF01557"/>
    </source>
</evidence>
<dbReference type="FunFam" id="3.90.850.10:FF:000002">
    <property type="entry name" value="2-hydroxyhepta-2,4-diene-1,7-dioate isomerase"/>
    <property type="match status" value="1"/>
</dbReference>
<dbReference type="RefSeq" id="XP_025346193.1">
    <property type="nucleotide sequence ID" value="XM_025495099.1"/>
</dbReference>
<accession>A0A316U3U2</accession>
<dbReference type="InterPro" id="IPR011234">
    <property type="entry name" value="Fumarylacetoacetase-like_C"/>
</dbReference>
<comment type="similarity">
    <text evidence="1">Belongs to the FAH family.</text>
</comment>
<dbReference type="GeneID" id="37016833"/>
<evidence type="ECO:0000256" key="1">
    <source>
        <dbReference type="ARBA" id="ARBA00010211"/>
    </source>
</evidence>
<dbReference type="PANTHER" id="PTHR11820:SF7">
    <property type="entry name" value="ACYLPYRUVASE FAHD1, MITOCHONDRIAL"/>
    <property type="match status" value="1"/>
</dbReference>
<gene>
    <name evidence="4" type="ORF">BCV69DRAFT_314223</name>
</gene>
<dbReference type="GO" id="GO:0046872">
    <property type="term" value="F:metal ion binding"/>
    <property type="evidence" value="ECO:0007669"/>
    <property type="project" value="UniProtKB-KW"/>
</dbReference>
<keyword evidence="5" id="KW-1185">Reference proteome</keyword>
<evidence type="ECO:0000313" key="5">
    <source>
        <dbReference type="Proteomes" id="UP000245942"/>
    </source>
</evidence>
<evidence type="ECO:0000313" key="4">
    <source>
        <dbReference type="EMBL" id="PWN19033.1"/>
    </source>
</evidence>
<dbReference type="GO" id="GO:0050163">
    <property type="term" value="F:oxaloacetate tautomerase activity"/>
    <property type="evidence" value="ECO:0007669"/>
    <property type="project" value="UniProtKB-ARBA"/>
</dbReference>
<dbReference type="GO" id="GO:0018773">
    <property type="term" value="F:acetylpyruvate hydrolase activity"/>
    <property type="evidence" value="ECO:0007669"/>
    <property type="project" value="TreeGrafter"/>
</dbReference>
<organism evidence="4 5">
    <name type="scientific">Pseudomicrostroma glucosiphilum</name>
    <dbReference type="NCBI Taxonomy" id="1684307"/>
    <lineage>
        <taxon>Eukaryota</taxon>
        <taxon>Fungi</taxon>
        <taxon>Dikarya</taxon>
        <taxon>Basidiomycota</taxon>
        <taxon>Ustilaginomycotina</taxon>
        <taxon>Exobasidiomycetes</taxon>
        <taxon>Microstromatales</taxon>
        <taxon>Microstromatales incertae sedis</taxon>
        <taxon>Pseudomicrostroma</taxon>
    </lineage>
</organism>
<protein>
    <submittedName>
        <fullName evidence="4">Putative mitochondrion protein</fullName>
    </submittedName>
</protein>
<reference evidence="4 5" key="1">
    <citation type="journal article" date="2018" name="Mol. Biol. Evol.">
        <title>Broad Genomic Sampling Reveals a Smut Pathogenic Ancestry of the Fungal Clade Ustilaginomycotina.</title>
        <authorList>
            <person name="Kijpornyongpan T."/>
            <person name="Mondo S.J."/>
            <person name="Barry K."/>
            <person name="Sandor L."/>
            <person name="Lee J."/>
            <person name="Lipzen A."/>
            <person name="Pangilinan J."/>
            <person name="LaButti K."/>
            <person name="Hainaut M."/>
            <person name="Henrissat B."/>
            <person name="Grigoriev I.V."/>
            <person name="Spatafora J.W."/>
            <person name="Aime M.C."/>
        </authorList>
    </citation>
    <scope>NUCLEOTIDE SEQUENCE [LARGE SCALE GENOMIC DNA]</scope>
    <source>
        <strain evidence="4 5">MCA 4718</strain>
    </source>
</reference>
<feature type="domain" description="Fumarylacetoacetase-like C-terminal" evidence="3">
    <location>
        <begin position="79"/>
        <end position="287"/>
    </location>
</feature>
<dbReference type="GO" id="GO:0006107">
    <property type="term" value="P:oxaloacetate metabolic process"/>
    <property type="evidence" value="ECO:0007669"/>
    <property type="project" value="UniProtKB-ARBA"/>
</dbReference>